<dbReference type="Gene3D" id="3.30.465.10">
    <property type="match status" value="1"/>
</dbReference>
<dbReference type="PANTHER" id="PTHR42973:SF39">
    <property type="entry name" value="FAD-BINDING PCMH-TYPE DOMAIN-CONTAINING PROTEIN"/>
    <property type="match status" value="1"/>
</dbReference>
<proteinExistence type="inferred from homology"/>
<protein>
    <recommendedName>
        <fullName evidence="6">FAD-binding PCMH-type domain-containing protein</fullName>
    </recommendedName>
</protein>
<evidence type="ECO:0000313" key="7">
    <source>
        <dbReference type="EMBL" id="MBB3732393.1"/>
    </source>
</evidence>
<comment type="cofactor">
    <cofactor evidence="1">
        <name>FAD</name>
        <dbReference type="ChEBI" id="CHEBI:57692"/>
    </cofactor>
</comment>
<dbReference type="Pfam" id="PF08031">
    <property type="entry name" value="BBE"/>
    <property type="match status" value="1"/>
</dbReference>
<dbReference type="PROSITE" id="PS51387">
    <property type="entry name" value="FAD_PCMH"/>
    <property type="match status" value="1"/>
</dbReference>
<keyword evidence="8" id="KW-1185">Reference proteome</keyword>
<name>A0A7W5YBT4_9ACTN</name>
<reference evidence="7 8" key="1">
    <citation type="submission" date="2020-08" db="EMBL/GenBank/DDBJ databases">
        <title>Sequencing the genomes of 1000 actinobacteria strains.</title>
        <authorList>
            <person name="Klenk H.-P."/>
        </authorList>
    </citation>
    <scope>NUCLEOTIDE SEQUENCE [LARGE SCALE GENOMIC DNA]</scope>
    <source>
        <strain evidence="7 8">DSM 44320</strain>
    </source>
</reference>
<dbReference type="GO" id="GO:0071949">
    <property type="term" value="F:FAD binding"/>
    <property type="evidence" value="ECO:0007669"/>
    <property type="project" value="InterPro"/>
</dbReference>
<evidence type="ECO:0000256" key="5">
    <source>
        <dbReference type="ARBA" id="ARBA00023002"/>
    </source>
</evidence>
<dbReference type="InterPro" id="IPR012951">
    <property type="entry name" value="BBE"/>
</dbReference>
<evidence type="ECO:0000256" key="4">
    <source>
        <dbReference type="ARBA" id="ARBA00022827"/>
    </source>
</evidence>
<dbReference type="InterPro" id="IPR006094">
    <property type="entry name" value="Oxid_FAD_bind_N"/>
</dbReference>
<keyword evidence="5" id="KW-0560">Oxidoreductase</keyword>
<keyword evidence="4" id="KW-0274">FAD</keyword>
<evidence type="ECO:0000256" key="2">
    <source>
        <dbReference type="ARBA" id="ARBA00005466"/>
    </source>
</evidence>
<dbReference type="InterPro" id="IPR016166">
    <property type="entry name" value="FAD-bd_PCMH"/>
</dbReference>
<dbReference type="PROSITE" id="PS51318">
    <property type="entry name" value="TAT"/>
    <property type="match status" value="1"/>
</dbReference>
<evidence type="ECO:0000313" key="8">
    <source>
        <dbReference type="Proteomes" id="UP000579945"/>
    </source>
</evidence>
<comment type="similarity">
    <text evidence="2">Belongs to the oxygen-dependent FAD-linked oxidoreductase family.</text>
</comment>
<dbReference type="InterPro" id="IPR016169">
    <property type="entry name" value="FAD-bd_PCMH_sub2"/>
</dbReference>
<dbReference type="EMBL" id="JACIBV010000001">
    <property type="protein sequence ID" value="MBB3732393.1"/>
    <property type="molecule type" value="Genomic_DNA"/>
</dbReference>
<dbReference type="Pfam" id="PF01565">
    <property type="entry name" value="FAD_binding_4"/>
    <property type="match status" value="1"/>
</dbReference>
<sequence length="537" mass="58645">MMDSLSRRTMITGGAVAVGSSATAWAAGRAAAEESRGWEAQASTVRPDDPRYADLRTGSNQRWMGRPEYIRVAGTTAHVVQAVTEAVKAGRRVVARSGGNCFEDFVTSPDVQVVVDLSQMRAISYDRAMRAIAVEAGALVGDVYRTLFTRWGVVIPAGICQNVGMGGHVVGGAYGALNRLHGLAVDHLYAVEVVVVGRSGAARAVVATREPDDPHRELWWAHTGGGGGNFGIVTRYWFRTPGAKGDDPAALLPKPPPELLLHVQNWPWAGLTQEGFTRLVRNAGTWFEANSAPDSPYNSLFSHLRLTHQAHGTVTLAAQLDATRPDAEKLMSDFTAAIGEGVGVAARQTQHRTVPWVHGVWWNGFAGTNPNDRAKYKSAYLRRGFTDDQIAGIYRNLTRADYQPHLGSMVQLAAYGGRVNTVGPEATAVPQRDSVVKVMFASVWQPPADDAKHLQWIRECYRDTFAATGGVPARGGTTDGCFVNYADVDLNDPRWNSSDQPWHELYYGGNYARLRQVKTRWDPRDVFRHAQSVQPLS</sequence>
<accession>A0A7W5YBT4</accession>
<dbReference type="InterPro" id="IPR036318">
    <property type="entry name" value="FAD-bd_PCMH-like_sf"/>
</dbReference>
<dbReference type="PANTHER" id="PTHR42973">
    <property type="entry name" value="BINDING OXIDOREDUCTASE, PUTATIVE (AFU_ORTHOLOGUE AFUA_1G17690)-RELATED"/>
    <property type="match status" value="1"/>
</dbReference>
<dbReference type="SUPFAM" id="SSF56176">
    <property type="entry name" value="FAD-binding/transporter-associated domain-like"/>
    <property type="match status" value="1"/>
</dbReference>
<dbReference type="InterPro" id="IPR050416">
    <property type="entry name" value="FAD-linked_Oxidoreductase"/>
</dbReference>
<feature type="domain" description="FAD-binding PCMH-type" evidence="6">
    <location>
        <begin position="62"/>
        <end position="243"/>
    </location>
</feature>
<evidence type="ECO:0000256" key="3">
    <source>
        <dbReference type="ARBA" id="ARBA00022630"/>
    </source>
</evidence>
<dbReference type="AlphaFoldDB" id="A0A7W5YBT4"/>
<gene>
    <name evidence="7" type="ORF">FHR33_008253</name>
</gene>
<dbReference type="Proteomes" id="UP000579945">
    <property type="component" value="Unassembled WGS sequence"/>
</dbReference>
<dbReference type="Gene3D" id="3.40.462.20">
    <property type="match status" value="1"/>
</dbReference>
<dbReference type="InterPro" id="IPR006311">
    <property type="entry name" value="TAT_signal"/>
</dbReference>
<comment type="caution">
    <text evidence="7">The sequence shown here is derived from an EMBL/GenBank/DDBJ whole genome shotgun (WGS) entry which is preliminary data.</text>
</comment>
<evidence type="ECO:0000256" key="1">
    <source>
        <dbReference type="ARBA" id="ARBA00001974"/>
    </source>
</evidence>
<evidence type="ECO:0000259" key="6">
    <source>
        <dbReference type="PROSITE" id="PS51387"/>
    </source>
</evidence>
<keyword evidence="3" id="KW-0285">Flavoprotein</keyword>
<organism evidence="7 8">
    <name type="scientific">Nonomuraea dietziae</name>
    <dbReference type="NCBI Taxonomy" id="65515"/>
    <lineage>
        <taxon>Bacteria</taxon>
        <taxon>Bacillati</taxon>
        <taxon>Actinomycetota</taxon>
        <taxon>Actinomycetes</taxon>
        <taxon>Streptosporangiales</taxon>
        <taxon>Streptosporangiaceae</taxon>
        <taxon>Nonomuraea</taxon>
    </lineage>
</organism>
<dbReference type="GO" id="GO:0016491">
    <property type="term" value="F:oxidoreductase activity"/>
    <property type="evidence" value="ECO:0007669"/>
    <property type="project" value="UniProtKB-KW"/>
</dbReference>